<feature type="chain" id="PRO_5015588840" description="RlpA-like protein double-psi beta-barrel domain-containing protein" evidence="3">
    <location>
        <begin position="23"/>
        <end position="888"/>
    </location>
</feature>
<proteinExistence type="predicted"/>
<dbReference type="STRING" id="133385.A0A2T9YM69"/>
<dbReference type="AlphaFoldDB" id="A0A2T9YM69"/>
<dbReference type="InterPro" id="IPR009009">
    <property type="entry name" value="RlpA-like_DPBB"/>
</dbReference>
<feature type="compositionally biased region" description="Low complexity" evidence="2">
    <location>
        <begin position="540"/>
        <end position="559"/>
    </location>
</feature>
<dbReference type="EMBL" id="MBFR01000128">
    <property type="protein sequence ID" value="PVU93443.1"/>
    <property type="molecule type" value="Genomic_DNA"/>
</dbReference>
<dbReference type="InterPro" id="IPR036908">
    <property type="entry name" value="RlpA-like_sf"/>
</dbReference>
<feature type="region of interest" description="Disordered" evidence="2">
    <location>
        <begin position="336"/>
        <end position="363"/>
    </location>
</feature>
<feature type="region of interest" description="Disordered" evidence="2">
    <location>
        <begin position="422"/>
        <end position="785"/>
    </location>
</feature>
<feature type="compositionally biased region" description="Low complexity" evidence="2">
    <location>
        <begin position="475"/>
        <end position="492"/>
    </location>
</feature>
<keyword evidence="6" id="KW-1185">Reference proteome</keyword>
<feature type="domain" description="RlpA-like protein double-psi beta-barrel" evidence="4">
    <location>
        <begin position="842"/>
        <end position="882"/>
    </location>
</feature>
<reference evidence="5 6" key="1">
    <citation type="journal article" date="2018" name="MBio">
        <title>Comparative Genomics Reveals the Core Gene Toolbox for the Fungus-Insect Symbiosis.</title>
        <authorList>
            <person name="Wang Y."/>
            <person name="Stata M."/>
            <person name="Wang W."/>
            <person name="Stajich J.E."/>
            <person name="White M.M."/>
            <person name="Moncalvo J.M."/>
        </authorList>
    </citation>
    <scope>NUCLEOTIDE SEQUENCE [LARGE SCALE GENOMIC DNA]</scope>
    <source>
        <strain evidence="5 6">SWE-8-4</strain>
    </source>
</reference>
<feature type="compositionally biased region" description="Acidic residues" evidence="2">
    <location>
        <begin position="454"/>
        <end position="472"/>
    </location>
</feature>
<dbReference type="Proteomes" id="UP000245383">
    <property type="component" value="Unassembled WGS sequence"/>
</dbReference>
<comment type="caution">
    <text evidence="5">The sequence shown here is derived from an EMBL/GenBank/DDBJ whole genome shotgun (WGS) entry which is preliminary data.</text>
</comment>
<feature type="compositionally biased region" description="Polar residues" evidence="2">
    <location>
        <begin position="337"/>
        <end position="358"/>
    </location>
</feature>
<dbReference type="PANTHER" id="PTHR31836:SF28">
    <property type="entry name" value="SRCR DOMAIN-CONTAINING PROTEIN-RELATED"/>
    <property type="match status" value="1"/>
</dbReference>
<evidence type="ECO:0000313" key="6">
    <source>
        <dbReference type="Proteomes" id="UP000245383"/>
    </source>
</evidence>
<dbReference type="Gene3D" id="2.40.40.10">
    <property type="entry name" value="RlpA-like domain"/>
    <property type="match status" value="1"/>
</dbReference>
<evidence type="ECO:0000259" key="4">
    <source>
        <dbReference type="Pfam" id="PF03330"/>
    </source>
</evidence>
<dbReference type="Pfam" id="PF03330">
    <property type="entry name" value="DPBB_1"/>
    <property type="match status" value="1"/>
</dbReference>
<evidence type="ECO:0000256" key="3">
    <source>
        <dbReference type="SAM" id="SignalP"/>
    </source>
</evidence>
<name>A0A2T9YM69_9FUNG</name>
<feature type="compositionally biased region" description="Low complexity" evidence="2">
    <location>
        <begin position="598"/>
        <end position="609"/>
    </location>
</feature>
<dbReference type="CDD" id="cd22191">
    <property type="entry name" value="DPBB_RlpA_EXP_N-like"/>
    <property type="match status" value="1"/>
</dbReference>
<feature type="compositionally biased region" description="Basic and acidic residues" evidence="2">
    <location>
        <begin position="709"/>
        <end position="726"/>
    </location>
</feature>
<evidence type="ECO:0000313" key="5">
    <source>
        <dbReference type="EMBL" id="PVU93443.1"/>
    </source>
</evidence>
<dbReference type="OrthoDB" id="406505at2759"/>
<feature type="compositionally biased region" description="Low complexity" evidence="2">
    <location>
        <begin position="503"/>
        <end position="525"/>
    </location>
</feature>
<feature type="compositionally biased region" description="Basic and acidic residues" evidence="2">
    <location>
        <begin position="769"/>
        <end position="782"/>
    </location>
</feature>
<gene>
    <name evidence="5" type="ORF">BB561_003276</name>
</gene>
<keyword evidence="1 3" id="KW-0732">Signal</keyword>
<evidence type="ECO:0000256" key="2">
    <source>
        <dbReference type="SAM" id="MobiDB-lite"/>
    </source>
</evidence>
<accession>A0A2T9YM69</accession>
<feature type="compositionally biased region" description="Polar residues" evidence="2">
    <location>
        <begin position="422"/>
        <end position="453"/>
    </location>
</feature>
<protein>
    <recommendedName>
        <fullName evidence="4">RlpA-like protein double-psi beta-barrel domain-containing protein</fullName>
    </recommendedName>
</protein>
<feature type="region of interest" description="Disordered" evidence="2">
    <location>
        <begin position="197"/>
        <end position="250"/>
    </location>
</feature>
<feature type="compositionally biased region" description="Low complexity" evidence="2">
    <location>
        <begin position="730"/>
        <end position="768"/>
    </location>
</feature>
<evidence type="ECO:0000256" key="1">
    <source>
        <dbReference type="ARBA" id="ARBA00022729"/>
    </source>
</evidence>
<sequence length="888" mass="98155">MKNIHFIITLIVLPLFFIEANFQKCNTGKPFSLNSSNKQSNISSKFEFQSHKNLIVDKNSNFYIEKRNDIKNNFNNQNTQKKNIANKIKYNIAKKKLLELLNQAKKNKNGFGTQIKSNQMNTIKEIYSIISNQKNFTTGKKISSKENNIKNESLNSSKSKSKTILSDKNQILVHDLNLNTVKNKTSSLHQNTKTAFTTKLPKNTKPHKIHISQQKIPTDLDQKPTSKKSSANKLKNKKIDKANKSKKKSSRNFSNIFDSFKSGILKFSKKLYAIRPNQQSDTNLRSLISSKSMYNNNKSTSILGTNYLTKSINNAKKYFSIFNFSKYRPNSIKDKNTISSEQQDNNTSDNPDTKNSGCSAFMSGNRVNRDISEKLCKIAKQDAEKPKFPTLTLPNGLKSNAHVSLITQTKTVVHFHFIPKNPSISSSSLADNIPTSSIEPVNTEGNIDNNENTDSADNENQEEESHDLEDSAPENSDNSDSTDGSDTPPDNTENQENESEDLNSAPSDSNNSSNSGDNNTTPDNTENQEKESEDLEDSAPENSDNSDNTESNNTPPENTENQEKESEDLDNSLPENKENSDNTDSNNTPPENKENSDNTDSNNTPPENTENQEKESEDLNNSAPENKDSSDNTDGSDPVPENTENQETEDLNTSAPENKDNPDNSDGSDPVPENTENQEKETETEDLADSAPENKDSSDNTGGNDTENLPEKAADKMPKKNISDKKNIKKATSSSSPNTENATSTSTSTSTENATNPNTNTDNNNTSDSKPEESENVGEKYTGEGTHYDPGVGIGACGLMNYETELVAAINTVQYGNDPNPNNAAICNKCALINYTNPSGEVKKVKVTIVDRCPVCKFGDIDLSTYAFTQLAPLGVGRIKISWSFTDC</sequence>
<dbReference type="PANTHER" id="PTHR31836">
    <property type="match status" value="1"/>
</dbReference>
<dbReference type="SUPFAM" id="SSF50685">
    <property type="entry name" value="Barwin-like endoglucanases"/>
    <property type="match status" value="1"/>
</dbReference>
<organism evidence="5 6">
    <name type="scientific">Smittium simulii</name>
    <dbReference type="NCBI Taxonomy" id="133385"/>
    <lineage>
        <taxon>Eukaryota</taxon>
        <taxon>Fungi</taxon>
        <taxon>Fungi incertae sedis</taxon>
        <taxon>Zoopagomycota</taxon>
        <taxon>Kickxellomycotina</taxon>
        <taxon>Harpellomycetes</taxon>
        <taxon>Harpellales</taxon>
        <taxon>Legeriomycetaceae</taxon>
        <taxon>Smittium</taxon>
    </lineage>
</organism>
<dbReference type="InterPro" id="IPR051477">
    <property type="entry name" value="Expansin_CellWall"/>
</dbReference>
<feature type="signal peptide" evidence="3">
    <location>
        <begin position="1"/>
        <end position="22"/>
    </location>
</feature>